<organism evidence="1 2">
    <name type="scientific">candidate division WOR-1 bacterium RIFOXYC2_FULL_41_25</name>
    <dbReference type="NCBI Taxonomy" id="1802586"/>
    <lineage>
        <taxon>Bacteria</taxon>
        <taxon>Bacillati</taxon>
        <taxon>Saganbacteria</taxon>
    </lineage>
</organism>
<dbReference type="Pfam" id="PF13310">
    <property type="entry name" value="Virulence_RhuM"/>
    <property type="match status" value="1"/>
</dbReference>
<gene>
    <name evidence="1" type="ORF">A2462_06515</name>
</gene>
<evidence type="ECO:0000313" key="2">
    <source>
        <dbReference type="Proteomes" id="UP000177309"/>
    </source>
</evidence>
<dbReference type="InterPro" id="IPR011204">
    <property type="entry name" value="Virulence_RhuM-like"/>
</dbReference>
<dbReference type="PANTHER" id="PTHR35810">
    <property type="entry name" value="CYTOPLASMIC PROTEIN-RELATED"/>
    <property type="match status" value="1"/>
</dbReference>
<accession>A0A1F4TJE3</accession>
<dbReference type="PANTHER" id="PTHR35810:SF1">
    <property type="entry name" value="CYTOPLASMIC PROTEIN"/>
    <property type="match status" value="1"/>
</dbReference>
<dbReference type="PIRSF" id="PIRSF015268">
    <property type="entry name" value="Virulence_RhuM"/>
    <property type="match status" value="1"/>
</dbReference>
<dbReference type="EMBL" id="MEUI01000044">
    <property type="protein sequence ID" value="OGC32838.1"/>
    <property type="molecule type" value="Genomic_DNA"/>
</dbReference>
<protein>
    <submittedName>
        <fullName evidence="1">Hydroxyacid dehydrogenase</fullName>
    </submittedName>
</protein>
<comment type="caution">
    <text evidence="1">The sequence shown here is derived from an EMBL/GenBank/DDBJ whole genome shotgun (WGS) entry which is preliminary data.</text>
</comment>
<dbReference type="AlphaFoldDB" id="A0A1F4TJE3"/>
<name>A0A1F4TJE3_UNCSA</name>
<evidence type="ECO:0000313" key="1">
    <source>
        <dbReference type="EMBL" id="OGC32838.1"/>
    </source>
</evidence>
<sequence>MKKRNANKENKLIPAGGSFLLYTTEDGNERIEVRLENETVWMTQAAMAELFQTTPQNITMHLKEIYSQEELIETSTCKESLQVQSEGQRQVSRTRKVYNLEAILAVGYRVNSSRGTQFRKWATERLNEYLVKGFTMDDERLKEGTNIGSDYFDEMLERIRDIRSSEKRFYQKIRDIYKLAVDYDPKAEETLEFFKIVQNKLHFAVSGKTAAELITERADASKLNMGLTSWKGAKVRKTDVVIAKNYLNEKELEGLNRIVSMYLDYAEDQAKRQRQIFMRDWREKLDGFLKFNERDILANSGKVTKEIADRLANEHYEAFNKHRQAIEAEAELLTDDAELKIIEQDIEKKRGSK</sequence>
<reference evidence="1 2" key="1">
    <citation type="journal article" date="2016" name="Nat. Commun.">
        <title>Thousands of microbial genomes shed light on interconnected biogeochemical processes in an aquifer system.</title>
        <authorList>
            <person name="Anantharaman K."/>
            <person name="Brown C.T."/>
            <person name="Hug L.A."/>
            <person name="Sharon I."/>
            <person name="Castelle C.J."/>
            <person name="Probst A.J."/>
            <person name="Thomas B.C."/>
            <person name="Singh A."/>
            <person name="Wilkins M.J."/>
            <person name="Karaoz U."/>
            <person name="Brodie E.L."/>
            <person name="Williams K.H."/>
            <person name="Hubbard S.S."/>
            <person name="Banfield J.F."/>
        </authorList>
    </citation>
    <scope>NUCLEOTIDE SEQUENCE [LARGE SCALE GENOMIC DNA]</scope>
</reference>
<dbReference type="Proteomes" id="UP000177309">
    <property type="component" value="Unassembled WGS sequence"/>
</dbReference>
<proteinExistence type="predicted"/>